<name>A0ACD4CVS6_9HYPH</name>
<sequence length="254" mass="28013">MSDRLAAILPRGGVHHKGAGPLYHRLRLSLEEAILSGKLNHGDVLYPERDFAEYARVSRVTVRKAIDHLVRDGLLVRRHGSGTFVARSASRVVQPVSCTTSLSEELFWSGAKTECEWMERSISHPSPEEMMTLGLSADNRVARLIRLRKSAGQPLAIERTCISSEFLPDALRVTSSIYSALEDANVRPVRAIQRIFACNIHNPDASMLGVEIGAAGMLTKRVAYLPSGRAIEFTHSLFRGDADGFVTEFTISQT</sequence>
<dbReference type="Proteomes" id="UP001061991">
    <property type="component" value="Plasmid p_unnamed3"/>
</dbReference>
<keyword evidence="2" id="KW-1185">Reference proteome</keyword>
<accession>A0ACD4CVS6</accession>
<geneLocation type="plasmid" evidence="1 2">
    <name>p_unnamed3</name>
</geneLocation>
<reference evidence="1" key="1">
    <citation type="submission" date="2022-09" db="EMBL/GenBank/DDBJ databases">
        <title>Interaction between co-microsymbionts with complementary sets of symbiotic genes in legume-rhizobium systems.</title>
        <authorList>
            <person name="Safronova V."/>
            <person name="Sazanova A."/>
            <person name="Afonin A."/>
            <person name="Chirak E."/>
        </authorList>
    </citation>
    <scope>NUCLEOTIDE SEQUENCE</scope>
    <source>
        <strain evidence="1">A18/3m</strain>
    </source>
</reference>
<proteinExistence type="predicted"/>
<gene>
    <name evidence="1" type="ORF">N8E88_02375</name>
</gene>
<dbReference type="EMBL" id="CP104970">
    <property type="protein sequence ID" value="UXN57679.1"/>
    <property type="molecule type" value="Genomic_DNA"/>
</dbReference>
<evidence type="ECO:0000313" key="1">
    <source>
        <dbReference type="EMBL" id="UXN57679.1"/>
    </source>
</evidence>
<protein>
    <submittedName>
        <fullName evidence="1">GntR family transcriptional regulator</fullName>
    </submittedName>
</protein>
<evidence type="ECO:0000313" key="2">
    <source>
        <dbReference type="Proteomes" id="UP001061991"/>
    </source>
</evidence>
<keyword evidence="1" id="KW-0614">Plasmid</keyword>
<organism evidence="1 2">
    <name type="scientific">Phyllobacterium zundukense</name>
    <dbReference type="NCBI Taxonomy" id="1867719"/>
    <lineage>
        <taxon>Bacteria</taxon>
        <taxon>Pseudomonadati</taxon>
        <taxon>Pseudomonadota</taxon>
        <taxon>Alphaproteobacteria</taxon>
        <taxon>Hyphomicrobiales</taxon>
        <taxon>Phyllobacteriaceae</taxon>
        <taxon>Phyllobacterium</taxon>
    </lineage>
</organism>